<dbReference type="PANTHER" id="PTHR39624">
    <property type="entry name" value="PROTEIN INVOLVED IN RIMO-MEDIATED BETA-METHYLTHIOLATION OF RIBOSOMAL PROTEIN S12 YCAO"/>
    <property type="match status" value="1"/>
</dbReference>
<organism evidence="1 2">
    <name type="scientific">Hymenobacter saemangeumensis</name>
    <dbReference type="NCBI Taxonomy" id="1084522"/>
    <lineage>
        <taxon>Bacteria</taxon>
        <taxon>Pseudomonadati</taxon>
        <taxon>Bacteroidota</taxon>
        <taxon>Cytophagia</taxon>
        <taxon>Cytophagales</taxon>
        <taxon>Hymenobacteraceae</taxon>
        <taxon>Hymenobacter</taxon>
    </lineage>
</organism>
<dbReference type="Pfam" id="PF02566">
    <property type="entry name" value="OsmC"/>
    <property type="match status" value="1"/>
</dbReference>
<dbReference type="Gene3D" id="3.30.300.20">
    <property type="match status" value="1"/>
</dbReference>
<dbReference type="EMBL" id="BAABGZ010000015">
    <property type="protein sequence ID" value="GAA4354028.1"/>
    <property type="molecule type" value="Genomic_DNA"/>
</dbReference>
<dbReference type="RefSeq" id="WP_345235425.1">
    <property type="nucleotide sequence ID" value="NZ_BAABGZ010000015.1"/>
</dbReference>
<dbReference type="InterPro" id="IPR003718">
    <property type="entry name" value="OsmC/Ohr_fam"/>
</dbReference>
<reference evidence="2" key="1">
    <citation type="journal article" date="2019" name="Int. J. Syst. Evol. Microbiol.">
        <title>The Global Catalogue of Microorganisms (GCM) 10K type strain sequencing project: providing services to taxonomists for standard genome sequencing and annotation.</title>
        <authorList>
            <consortium name="The Broad Institute Genomics Platform"/>
            <consortium name="The Broad Institute Genome Sequencing Center for Infectious Disease"/>
            <person name="Wu L."/>
            <person name="Ma J."/>
        </authorList>
    </citation>
    <scope>NUCLEOTIDE SEQUENCE [LARGE SCALE GENOMIC DNA]</scope>
    <source>
        <strain evidence="2">JCM 17923</strain>
    </source>
</reference>
<gene>
    <name evidence="1" type="ORF">GCM10023185_15280</name>
</gene>
<name>A0ABP8I980_9BACT</name>
<evidence type="ECO:0000313" key="2">
    <source>
        <dbReference type="Proteomes" id="UP001501153"/>
    </source>
</evidence>
<dbReference type="PANTHER" id="PTHR39624:SF2">
    <property type="entry name" value="OSMC-LIKE PROTEIN"/>
    <property type="match status" value="1"/>
</dbReference>
<dbReference type="InterPro" id="IPR015946">
    <property type="entry name" value="KH_dom-like_a/b"/>
</dbReference>
<evidence type="ECO:0000313" key="1">
    <source>
        <dbReference type="EMBL" id="GAA4354028.1"/>
    </source>
</evidence>
<dbReference type="SUPFAM" id="SSF82784">
    <property type="entry name" value="OsmC-like"/>
    <property type="match status" value="1"/>
</dbReference>
<protein>
    <submittedName>
        <fullName evidence="1">OsmC family protein</fullName>
    </submittedName>
</protein>
<keyword evidence="2" id="KW-1185">Reference proteome</keyword>
<proteinExistence type="predicted"/>
<accession>A0ABP8I980</accession>
<dbReference type="InterPro" id="IPR036102">
    <property type="entry name" value="OsmC/Ohrsf"/>
</dbReference>
<dbReference type="Proteomes" id="UP001501153">
    <property type="component" value="Unassembled WGS sequence"/>
</dbReference>
<sequence>MPTIQGRSSATPYRTDLLLEQGFTSIADASREDGGQAQGPAPGELLAAALSACTCITVRMYAAHKQWPLTAVEAVVSFEQDERHVISRLERELHLHGELSPEQRLRLLKIAEQCPIHKTLAPAISITTRLAG</sequence>
<comment type="caution">
    <text evidence="1">The sequence shown here is derived from an EMBL/GenBank/DDBJ whole genome shotgun (WGS) entry which is preliminary data.</text>
</comment>